<accession>A0A226N3W9</accession>
<dbReference type="InterPro" id="IPR035914">
    <property type="entry name" value="Sperma_CUB_dom_sf"/>
</dbReference>
<keyword evidence="3" id="KW-0677">Repeat</keyword>
<dbReference type="InterPro" id="IPR035976">
    <property type="entry name" value="Sushi/SCR/CCP_sf"/>
</dbReference>
<comment type="caution">
    <text evidence="8">The sequence shown here is derived from an EMBL/GenBank/DDBJ whole genome shotgun (WGS) entry which is preliminary data.</text>
</comment>
<dbReference type="FunFam" id="2.10.70.10:FF:000074">
    <property type="entry name" value="CUB and Sushi multiple domains 3"/>
    <property type="match status" value="1"/>
</dbReference>
<reference evidence="8 9" key="1">
    <citation type="submission" date="2016-07" db="EMBL/GenBank/DDBJ databases">
        <title>Disparate Historic Effective Population Sizes Predicted by Modern Levels of Genome Diversity for the Scaled Quail (Callipepla squamata) and the Northern Bobwhite (Colinus virginianus): Inferences from First and Second Generation Draft Genome Assemblies for Sympatric New World Quail.</title>
        <authorList>
            <person name="Oldeschulte D.L."/>
            <person name="Halley Y.A."/>
            <person name="Bhattarai E.K."/>
            <person name="Brashear W.A."/>
            <person name="Hill J."/>
            <person name="Metz R.P."/>
            <person name="Johnson C.D."/>
            <person name="Rollins D."/>
            <person name="Peterson M.J."/>
            <person name="Bickhart D.M."/>
            <person name="Decker J.E."/>
            <person name="Seabury C.M."/>
        </authorList>
    </citation>
    <scope>NUCLEOTIDE SEQUENCE [LARGE SCALE GENOMIC DNA]</scope>
    <source>
        <strain evidence="8 9">Texas</strain>
        <tissue evidence="8">Leg muscle</tissue>
    </source>
</reference>
<name>A0A226N3W9_CALSU</name>
<dbReference type="FunFam" id="2.10.70.10:FF:000062">
    <property type="entry name" value="CUB and Sushi multiple domains 3"/>
    <property type="match status" value="1"/>
</dbReference>
<evidence type="ECO:0000256" key="4">
    <source>
        <dbReference type="ARBA" id="ARBA00023157"/>
    </source>
</evidence>
<organism evidence="8 9">
    <name type="scientific">Callipepla squamata</name>
    <name type="common">Scaled quail</name>
    <dbReference type="NCBI Taxonomy" id="9009"/>
    <lineage>
        <taxon>Eukaryota</taxon>
        <taxon>Metazoa</taxon>
        <taxon>Chordata</taxon>
        <taxon>Craniata</taxon>
        <taxon>Vertebrata</taxon>
        <taxon>Euteleostomi</taxon>
        <taxon>Archelosauria</taxon>
        <taxon>Archosauria</taxon>
        <taxon>Dinosauria</taxon>
        <taxon>Saurischia</taxon>
        <taxon>Theropoda</taxon>
        <taxon>Coelurosauria</taxon>
        <taxon>Aves</taxon>
        <taxon>Neognathae</taxon>
        <taxon>Galloanserae</taxon>
        <taxon>Galliformes</taxon>
        <taxon>Odontophoridae</taxon>
        <taxon>Callipepla</taxon>
    </lineage>
</organism>
<dbReference type="Proteomes" id="UP000198323">
    <property type="component" value="Unassembled WGS sequence"/>
</dbReference>
<feature type="disulfide bond" evidence="5">
    <location>
        <begin position="279"/>
        <end position="306"/>
    </location>
</feature>
<evidence type="ECO:0000256" key="3">
    <source>
        <dbReference type="ARBA" id="ARBA00022737"/>
    </source>
</evidence>
<keyword evidence="4 5" id="KW-1015">Disulfide bond</keyword>
<feature type="domain" description="Sushi" evidence="7">
    <location>
        <begin position="251"/>
        <end position="308"/>
    </location>
</feature>
<feature type="domain" description="CUB" evidence="6">
    <location>
        <begin position="1"/>
        <end position="107"/>
    </location>
</feature>
<comment type="caution">
    <text evidence="5">Lacks conserved residue(s) required for the propagation of feature annotation.</text>
</comment>
<dbReference type="SMART" id="SM00032">
    <property type="entry name" value="CCP"/>
    <property type="match status" value="4"/>
</dbReference>
<sequence>MRLDSTGVILSPGYPDSYPNLQMCAWTITVEKGYNISMFFEFFQTEKEFDILEVFDGPNIHSPLLISLSGDYSSSLNITSNGHEVFLRWSADHGTNKKGFRIRYIALYCSTPESPPHGFIVSQTGGQLNSMVRWACDRGFRLIGKSTAICRKSPYGYYSWDVPVPACQAISCGIPKAPVNGGILTTDYLVGTHVTYFCNDGYRLSSKELTTAACQPDGTWSNHNKTPRCVDKSILFDKIHNSVLFHFYKVISCGELPTPPNGNKIGTQITYGSTAIFTCDSGYMLVGSAVRECLSSGLWSGIETRCLAGHCGIPDLIVNGQVIGENYGYRDTVVYQCSPGFRLIGSSVRICQQDHNWSGQLPSCVRK</sequence>
<dbReference type="PROSITE" id="PS50923">
    <property type="entry name" value="SUSHI"/>
    <property type="match status" value="4"/>
</dbReference>
<evidence type="ECO:0000256" key="2">
    <source>
        <dbReference type="ARBA" id="ARBA00022729"/>
    </source>
</evidence>
<protein>
    <recommendedName>
        <fullName evidence="10">CUB and sushi domain-containing protein 3</fullName>
    </recommendedName>
</protein>
<dbReference type="SUPFAM" id="SSF49854">
    <property type="entry name" value="Spermadhesin, CUB domain"/>
    <property type="match status" value="1"/>
</dbReference>
<dbReference type="Gene3D" id="2.60.120.290">
    <property type="entry name" value="Spermadhesin, CUB domain"/>
    <property type="match status" value="1"/>
</dbReference>
<evidence type="ECO:0000313" key="8">
    <source>
        <dbReference type="EMBL" id="OXB61990.1"/>
    </source>
</evidence>
<dbReference type="CDD" id="cd00041">
    <property type="entry name" value="CUB"/>
    <property type="match status" value="1"/>
</dbReference>
<dbReference type="PANTHER" id="PTHR45656">
    <property type="entry name" value="PROTEIN CBR-CLEC-78"/>
    <property type="match status" value="1"/>
</dbReference>
<dbReference type="FunFam" id="2.60.120.290:FF:000001">
    <property type="entry name" value="CUB and sushi domain-containing protein 3 isoform X1"/>
    <property type="match status" value="1"/>
</dbReference>
<dbReference type="PANTHER" id="PTHR45656:SF4">
    <property type="entry name" value="PROTEIN CBR-CLEC-78"/>
    <property type="match status" value="1"/>
</dbReference>
<dbReference type="Pfam" id="PF00431">
    <property type="entry name" value="CUB"/>
    <property type="match status" value="1"/>
</dbReference>
<gene>
    <name evidence="8" type="ORF">ASZ78_005407</name>
</gene>
<dbReference type="InterPro" id="IPR000436">
    <property type="entry name" value="Sushi_SCR_CCP_dom"/>
</dbReference>
<dbReference type="CDD" id="cd00033">
    <property type="entry name" value="CCP"/>
    <property type="match status" value="4"/>
</dbReference>
<feature type="domain" description="Sushi" evidence="7">
    <location>
        <begin position="107"/>
        <end position="169"/>
    </location>
</feature>
<evidence type="ECO:0000259" key="6">
    <source>
        <dbReference type="PROSITE" id="PS01180"/>
    </source>
</evidence>
<proteinExistence type="predicted"/>
<evidence type="ECO:0000256" key="5">
    <source>
        <dbReference type="PROSITE-ProRule" id="PRU00302"/>
    </source>
</evidence>
<dbReference type="SMART" id="SM00042">
    <property type="entry name" value="CUB"/>
    <property type="match status" value="1"/>
</dbReference>
<keyword evidence="2" id="KW-0732">Signal</keyword>
<dbReference type="Pfam" id="PF00084">
    <property type="entry name" value="Sushi"/>
    <property type="match status" value="4"/>
</dbReference>
<feature type="disulfide bond" evidence="5">
    <location>
        <begin position="337"/>
        <end position="364"/>
    </location>
</feature>
<keyword evidence="1 5" id="KW-0768">Sushi</keyword>
<evidence type="ECO:0000259" key="7">
    <source>
        <dbReference type="PROSITE" id="PS50923"/>
    </source>
</evidence>
<dbReference type="Gene3D" id="2.10.70.10">
    <property type="entry name" value="Complement Module, domain 1"/>
    <property type="match status" value="4"/>
</dbReference>
<evidence type="ECO:0000256" key="1">
    <source>
        <dbReference type="ARBA" id="ARBA00022659"/>
    </source>
</evidence>
<dbReference type="InterPro" id="IPR051277">
    <property type="entry name" value="SEZ6_CSMD_C4BPB_Regulators"/>
</dbReference>
<dbReference type="PROSITE" id="PS01180">
    <property type="entry name" value="CUB"/>
    <property type="match status" value="1"/>
</dbReference>
<dbReference type="InterPro" id="IPR000859">
    <property type="entry name" value="CUB_dom"/>
</dbReference>
<dbReference type="STRING" id="9009.A0A226N3W9"/>
<dbReference type="OrthoDB" id="5804959at2759"/>
<dbReference type="SUPFAM" id="SSF57535">
    <property type="entry name" value="Complement control module/SCR domain"/>
    <property type="match status" value="4"/>
</dbReference>
<evidence type="ECO:0008006" key="10">
    <source>
        <dbReference type="Google" id="ProtNLM"/>
    </source>
</evidence>
<dbReference type="AlphaFoldDB" id="A0A226N3W9"/>
<feature type="domain" description="Sushi" evidence="7">
    <location>
        <begin position="170"/>
        <end position="231"/>
    </location>
</feature>
<feature type="domain" description="Sushi" evidence="7">
    <location>
        <begin position="309"/>
        <end position="366"/>
    </location>
</feature>
<keyword evidence="9" id="KW-1185">Reference proteome</keyword>
<dbReference type="EMBL" id="MCFN01000239">
    <property type="protein sequence ID" value="OXB61990.1"/>
    <property type="molecule type" value="Genomic_DNA"/>
</dbReference>
<evidence type="ECO:0000313" key="9">
    <source>
        <dbReference type="Proteomes" id="UP000198323"/>
    </source>
</evidence>